<evidence type="ECO:0000256" key="8">
    <source>
        <dbReference type="ARBA" id="ARBA00049244"/>
    </source>
</evidence>
<dbReference type="GO" id="GO:0000166">
    <property type="term" value="F:nucleotide binding"/>
    <property type="evidence" value="ECO:0007669"/>
    <property type="project" value="InterPro"/>
</dbReference>
<dbReference type="GO" id="GO:0003887">
    <property type="term" value="F:DNA-directed DNA polymerase activity"/>
    <property type="evidence" value="ECO:0007669"/>
    <property type="project" value="UniProtKB-KW"/>
</dbReference>
<dbReference type="InterPro" id="IPR004868">
    <property type="entry name" value="DNA-dir_DNA_pol_B_mt/vir"/>
</dbReference>
<dbReference type="SUPFAM" id="SSF56672">
    <property type="entry name" value="DNA/RNA polymerases"/>
    <property type="match status" value="1"/>
</dbReference>
<dbReference type="Gene3D" id="3.30.420.10">
    <property type="entry name" value="Ribonuclease H-like superfamily/Ribonuclease H"/>
    <property type="match status" value="1"/>
</dbReference>
<name>A0A0F9DVM0_9ZZZZ</name>
<keyword evidence="4" id="KW-0548">Nucleotidyltransferase</keyword>
<keyword evidence="3" id="KW-0808">Transferase</keyword>
<comment type="similarity">
    <text evidence="1">Belongs to the DNA polymerase type-B family.</text>
</comment>
<accession>A0A0F9DVM0</accession>
<evidence type="ECO:0000256" key="4">
    <source>
        <dbReference type="ARBA" id="ARBA00022695"/>
    </source>
</evidence>
<dbReference type="InterPro" id="IPR012337">
    <property type="entry name" value="RNaseH-like_sf"/>
</dbReference>
<evidence type="ECO:0000259" key="9">
    <source>
        <dbReference type="Pfam" id="PF03175"/>
    </source>
</evidence>
<sequence length="561" mass="66359">RKDIKKESIKVIGIDSEAYEDGKTFMFCTSENDIIKPEQIPQIFFNRKYRGCNFVVWNLKYEIGAIIQNLPIDNIKELRSESKTVYNDYTYKVIANKFLAILKGGHNVHFYDMAIFYLMSLDNAAKKYLNDSKIEMETKSFSHEYVTANWDRLAEYCIHDAVLTKRLADNIIKTFENLDVYPRKLFSVAYVSWQYFSRKCPYIHVKYYFDYQKEILNYAMHSYAGGKFEVTRKGTGYYYLYDIVSAYPYEISNLIDTRMMSCIKSKRYEKEAIYGYIHCRIDVPFEMYNPIPVKVHNVNFYTVGEMEKVITKKEYEYLISQGADITIINAWWLFRDKLEYPYRKEIKRLLKLKAKYKREGKKLEYNTVKKFLNSLYGKFQQMIPQGDILRAGAAWNPLYSSVITANCRIRMSEYQQKYKSVVAVHTDSIISTEKLDLELSTELGGMDFENEGEGIILGVGIYQVGEKSRFRGFNVGTPLLDLIPNKGKYLNITKQKAFSWREVAHRNMHIDNINKFELLNKKLKVDFDTKRMWEDDYTDYSQVTKRVVHSYPWDYRLLQMV</sequence>
<dbReference type="Pfam" id="PF03175">
    <property type="entry name" value="DNA_pol_B_2"/>
    <property type="match status" value="1"/>
</dbReference>
<evidence type="ECO:0000313" key="10">
    <source>
        <dbReference type="EMBL" id="KKL57751.1"/>
    </source>
</evidence>
<reference evidence="10" key="1">
    <citation type="journal article" date="2015" name="Nature">
        <title>Complex archaea that bridge the gap between prokaryotes and eukaryotes.</title>
        <authorList>
            <person name="Spang A."/>
            <person name="Saw J.H."/>
            <person name="Jorgensen S.L."/>
            <person name="Zaremba-Niedzwiedzka K."/>
            <person name="Martijn J."/>
            <person name="Lind A.E."/>
            <person name="van Eijk R."/>
            <person name="Schleper C."/>
            <person name="Guy L."/>
            <person name="Ettema T.J."/>
        </authorList>
    </citation>
    <scope>NUCLEOTIDE SEQUENCE</scope>
</reference>
<dbReference type="SUPFAM" id="SSF53098">
    <property type="entry name" value="Ribonuclease H-like"/>
    <property type="match status" value="1"/>
</dbReference>
<gene>
    <name evidence="10" type="ORF">LCGC14_2232280</name>
</gene>
<keyword evidence="5" id="KW-0235">DNA replication</keyword>
<dbReference type="GO" id="GO:0006260">
    <property type="term" value="P:DNA replication"/>
    <property type="evidence" value="ECO:0007669"/>
    <property type="project" value="UniProtKB-KW"/>
</dbReference>
<comment type="catalytic activity">
    <reaction evidence="8">
        <text>DNA(n) + a 2'-deoxyribonucleoside 5'-triphosphate = DNA(n+1) + diphosphate</text>
        <dbReference type="Rhea" id="RHEA:22508"/>
        <dbReference type="Rhea" id="RHEA-COMP:17339"/>
        <dbReference type="Rhea" id="RHEA-COMP:17340"/>
        <dbReference type="ChEBI" id="CHEBI:33019"/>
        <dbReference type="ChEBI" id="CHEBI:61560"/>
        <dbReference type="ChEBI" id="CHEBI:173112"/>
        <dbReference type="EC" id="2.7.7.7"/>
    </reaction>
</comment>
<protein>
    <recommendedName>
        <fullName evidence="2">DNA-directed DNA polymerase</fullName>
        <ecNumber evidence="2">2.7.7.7</ecNumber>
    </recommendedName>
</protein>
<evidence type="ECO:0000256" key="6">
    <source>
        <dbReference type="ARBA" id="ARBA00022932"/>
    </source>
</evidence>
<dbReference type="InterPro" id="IPR036397">
    <property type="entry name" value="RNaseH_sf"/>
</dbReference>
<dbReference type="EC" id="2.7.7.7" evidence="2"/>
<evidence type="ECO:0000256" key="1">
    <source>
        <dbReference type="ARBA" id="ARBA00005755"/>
    </source>
</evidence>
<feature type="non-terminal residue" evidence="10">
    <location>
        <position position="1"/>
    </location>
</feature>
<organism evidence="10">
    <name type="scientific">marine sediment metagenome</name>
    <dbReference type="NCBI Taxonomy" id="412755"/>
    <lineage>
        <taxon>unclassified sequences</taxon>
        <taxon>metagenomes</taxon>
        <taxon>ecological metagenomes</taxon>
    </lineage>
</organism>
<dbReference type="EMBL" id="LAZR01030059">
    <property type="protein sequence ID" value="KKL57751.1"/>
    <property type="molecule type" value="Genomic_DNA"/>
</dbReference>
<dbReference type="AlphaFoldDB" id="A0A0F9DVM0"/>
<dbReference type="GO" id="GO:0003677">
    <property type="term" value="F:DNA binding"/>
    <property type="evidence" value="ECO:0007669"/>
    <property type="project" value="UniProtKB-KW"/>
</dbReference>
<keyword evidence="7" id="KW-0238">DNA-binding</keyword>
<keyword evidence="6" id="KW-0239">DNA-directed DNA polymerase</keyword>
<proteinExistence type="inferred from homology"/>
<feature type="domain" description="DNA-directed DNA polymerase family B mitochondria/virus" evidence="9">
    <location>
        <begin position="126"/>
        <end position="381"/>
    </location>
</feature>
<evidence type="ECO:0000256" key="7">
    <source>
        <dbReference type="ARBA" id="ARBA00023125"/>
    </source>
</evidence>
<comment type="caution">
    <text evidence="10">The sequence shown here is derived from an EMBL/GenBank/DDBJ whole genome shotgun (WGS) entry which is preliminary data.</text>
</comment>
<evidence type="ECO:0000256" key="3">
    <source>
        <dbReference type="ARBA" id="ARBA00022679"/>
    </source>
</evidence>
<evidence type="ECO:0000256" key="2">
    <source>
        <dbReference type="ARBA" id="ARBA00012417"/>
    </source>
</evidence>
<dbReference type="InterPro" id="IPR043502">
    <property type="entry name" value="DNA/RNA_pol_sf"/>
</dbReference>
<evidence type="ECO:0000256" key="5">
    <source>
        <dbReference type="ARBA" id="ARBA00022705"/>
    </source>
</evidence>